<keyword evidence="2" id="KW-1185">Reference proteome</keyword>
<dbReference type="RefSeq" id="WP_310223171.1">
    <property type="nucleotide sequence ID" value="NZ_JAVDWV010000006.1"/>
</dbReference>
<reference evidence="1 2" key="1">
    <citation type="submission" date="2023-07" db="EMBL/GenBank/DDBJ databases">
        <title>Sorghum-associated microbial communities from plants grown in Nebraska, USA.</title>
        <authorList>
            <person name="Schachtman D."/>
        </authorList>
    </citation>
    <scope>NUCLEOTIDE SEQUENCE [LARGE SCALE GENOMIC DNA]</scope>
    <source>
        <strain evidence="1 2">4256</strain>
    </source>
</reference>
<accession>A0ABU1X0S7</accession>
<comment type="caution">
    <text evidence="1">The sequence shown here is derived from an EMBL/GenBank/DDBJ whole genome shotgun (WGS) entry which is preliminary data.</text>
</comment>
<protein>
    <submittedName>
        <fullName evidence="1">Uncharacterized protein</fullName>
    </submittedName>
</protein>
<evidence type="ECO:0000313" key="2">
    <source>
        <dbReference type="Proteomes" id="UP001267638"/>
    </source>
</evidence>
<name>A0ABU1X0S7_SPHXE</name>
<evidence type="ECO:0000313" key="1">
    <source>
        <dbReference type="EMBL" id="MDR7154667.1"/>
    </source>
</evidence>
<sequence>MPLGLAALDDLFEAFEDLRDVLDGTDAVAIELASNRVSRAAATVRAVGAWRSEPIVIERLNAMLPLLESARVRVSLLADHANQRLAMLAAHGSTHAPLTYGR</sequence>
<dbReference type="EMBL" id="JAVDWV010000006">
    <property type="protein sequence ID" value="MDR7154667.1"/>
    <property type="molecule type" value="Genomic_DNA"/>
</dbReference>
<proteinExistence type="predicted"/>
<organism evidence="1 2">
    <name type="scientific">Sphingobium xenophagum</name>
    <dbReference type="NCBI Taxonomy" id="121428"/>
    <lineage>
        <taxon>Bacteria</taxon>
        <taxon>Pseudomonadati</taxon>
        <taxon>Pseudomonadota</taxon>
        <taxon>Alphaproteobacteria</taxon>
        <taxon>Sphingomonadales</taxon>
        <taxon>Sphingomonadaceae</taxon>
        <taxon>Sphingobium</taxon>
    </lineage>
</organism>
<gene>
    <name evidence="1" type="ORF">J2W40_001482</name>
</gene>
<dbReference type="Proteomes" id="UP001267638">
    <property type="component" value="Unassembled WGS sequence"/>
</dbReference>